<feature type="compositionally biased region" description="Low complexity" evidence="1">
    <location>
        <begin position="233"/>
        <end position="243"/>
    </location>
</feature>
<feature type="region of interest" description="Disordered" evidence="1">
    <location>
        <begin position="139"/>
        <end position="160"/>
    </location>
</feature>
<organism evidence="2 3">
    <name type="scientific">Dissostichus mawsoni</name>
    <name type="common">Antarctic cod</name>
    <dbReference type="NCBI Taxonomy" id="36200"/>
    <lineage>
        <taxon>Eukaryota</taxon>
        <taxon>Metazoa</taxon>
        <taxon>Chordata</taxon>
        <taxon>Craniata</taxon>
        <taxon>Vertebrata</taxon>
        <taxon>Euteleostomi</taxon>
        <taxon>Actinopterygii</taxon>
        <taxon>Neopterygii</taxon>
        <taxon>Teleostei</taxon>
        <taxon>Neoteleostei</taxon>
        <taxon>Acanthomorphata</taxon>
        <taxon>Eupercaria</taxon>
        <taxon>Perciformes</taxon>
        <taxon>Notothenioidei</taxon>
        <taxon>Nototheniidae</taxon>
        <taxon>Dissostichus</taxon>
    </lineage>
</organism>
<evidence type="ECO:0000313" key="3">
    <source>
        <dbReference type="Proteomes" id="UP000518266"/>
    </source>
</evidence>
<dbReference type="AlphaFoldDB" id="A0A7J5XIE4"/>
<feature type="compositionally biased region" description="Basic and acidic residues" evidence="1">
    <location>
        <begin position="188"/>
        <end position="200"/>
    </location>
</feature>
<protein>
    <submittedName>
        <fullName evidence="2">Uncharacterized protein</fullName>
    </submittedName>
</protein>
<evidence type="ECO:0000313" key="2">
    <source>
        <dbReference type="EMBL" id="KAF3835968.1"/>
    </source>
</evidence>
<name>A0A7J5XIE4_DISMA</name>
<feature type="compositionally biased region" description="Gly residues" evidence="1">
    <location>
        <begin position="150"/>
        <end position="160"/>
    </location>
</feature>
<feature type="region of interest" description="Disordered" evidence="1">
    <location>
        <begin position="233"/>
        <end position="263"/>
    </location>
</feature>
<feature type="region of interest" description="Disordered" evidence="1">
    <location>
        <begin position="188"/>
        <end position="218"/>
    </location>
</feature>
<evidence type="ECO:0000256" key="1">
    <source>
        <dbReference type="SAM" id="MobiDB-lite"/>
    </source>
</evidence>
<comment type="caution">
    <text evidence="2">The sequence shown here is derived from an EMBL/GenBank/DDBJ whole genome shotgun (WGS) entry which is preliminary data.</text>
</comment>
<gene>
    <name evidence="2" type="ORF">F7725_028526</name>
</gene>
<reference evidence="2 3" key="1">
    <citation type="submission" date="2020-03" db="EMBL/GenBank/DDBJ databases">
        <title>Dissostichus mawsoni Genome sequencing and assembly.</title>
        <authorList>
            <person name="Park H."/>
        </authorList>
    </citation>
    <scope>NUCLEOTIDE SEQUENCE [LARGE SCALE GENOMIC DNA]</scope>
    <source>
        <strain evidence="2">DM0001</strain>
        <tissue evidence="2">Muscle</tissue>
    </source>
</reference>
<dbReference type="Proteomes" id="UP000518266">
    <property type="component" value="Unassembled WGS sequence"/>
</dbReference>
<proteinExistence type="predicted"/>
<dbReference type="EMBL" id="JAAKFY010000024">
    <property type="protein sequence ID" value="KAF3835968.1"/>
    <property type="molecule type" value="Genomic_DNA"/>
</dbReference>
<accession>A0A7J5XIE4</accession>
<keyword evidence="3" id="KW-1185">Reference proteome</keyword>
<sequence length="280" mass="29885">MYRTSDNSGLIRRFKSCVSECDCRTVESGVQKRLWKVYGQFSFGSGGGGSSSKLAFYHRRRLAQPTSMHTDEAVLMSSTPDVHIEQESFLKVWVPRAHLLPGPPTGQDDVELGELRRVFLGFETQRGDAGGPAVCSGVGGPEEEGSLSKGWGGASTGGGADCRRSAAAVEALDRDPYRRRACRDTEMWSHEGGVSEHGGRSQEGAQAEGGAQLGGGAVVRRGARPGKAAAAAAAADQADSRAGWWWGGKGPPSRAPGNGRPEWWPGTPAFSRFLHLARRF</sequence>